<dbReference type="PANTHER" id="PTHR43877">
    <property type="entry name" value="AMINOALKYLPHOSPHONATE N-ACETYLTRANSFERASE-RELATED-RELATED"/>
    <property type="match status" value="1"/>
</dbReference>
<dbReference type="EMBL" id="BONQ01000058">
    <property type="protein sequence ID" value="GIG45908.1"/>
    <property type="molecule type" value="Genomic_DNA"/>
</dbReference>
<evidence type="ECO:0000313" key="5">
    <source>
        <dbReference type="Proteomes" id="UP000660611"/>
    </source>
</evidence>
<dbReference type="Pfam" id="PF00583">
    <property type="entry name" value="Acetyltransf_1"/>
    <property type="match status" value="1"/>
</dbReference>
<accession>A0A919PPE2</accession>
<dbReference type="RefSeq" id="WP_203847704.1">
    <property type="nucleotide sequence ID" value="NZ_BAAAVW010000012.1"/>
</dbReference>
<keyword evidence="1" id="KW-0808">Transferase</keyword>
<dbReference type="PANTHER" id="PTHR43877:SF1">
    <property type="entry name" value="ACETYLTRANSFERASE"/>
    <property type="match status" value="1"/>
</dbReference>
<keyword evidence="5" id="KW-1185">Reference proteome</keyword>
<evidence type="ECO:0000259" key="3">
    <source>
        <dbReference type="PROSITE" id="PS51186"/>
    </source>
</evidence>
<evidence type="ECO:0000313" key="4">
    <source>
        <dbReference type="EMBL" id="GIG45908.1"/>
    </source>
</evidence>
<keyword evidence="2" id="KW-0012">Acyltransferase</keyword>
<dbReference type="Gene3D" id="3.40.630.30">
    <property type="match status" value="1"/>
</dbReference>
<proteinExistence type="predicted"/>
<dbReference type="AlphaFoldDB" id="A0A919PPE2"/>
<dbReference type="InterPro" id="IPR016181">
    <property type="entry name" value="Acyl_CoA_acyltransferase"/>
</dbReference>
<gene>
    <name evidence="4" type="ORF">Dsi01nite_039490</name>
</gene>
<evidence type="ECO:0000256" key="1">
    <source>
        <dbReference type="ARBA" id="ARBA00022679"/>
    </source>
</evidence>
<dbReference type="GO" id="GO:0016747">
    <property type="term" value="F:acyltransferase activity, transferring groups other than amino-acyl groups"/>
    <property type="evidence" value="ECO:0007669"/>
    <property type="project" value="InterPro"/>
</dbReference>
<dbReference type="Proteomes" id="UP000660611">
    <property type="component" value="Unassembled WGS sequence"/>
</dbReference>
<comment type="caution">
    <text evidence="4">The sequence shown here is derived from an EMBL/GenBank/DDBJ whole genome shotgun (WGS) entry which is preliminary data.</text>
</comment>
<reference evidence="4" key="1">
    <citation type="submission" date="2021-01" db="EMBL/GenBank/DDBJ databases">
        <title>Whole genome shotgun sequence of Dactylosporangium siamense NBRC 106093.</title>
        <authorList>
            <person name="Komaki H."/>
            <person name="Tamura T."/>
        </authorList>
    </citation>
    <scope>NUCLEOTIDE SEQUENCE</scope>
    <source>
        <strain evidence="4">NBRC 106093</strain>
    </source>
</reference>
<dbReference type="CDD" id="cd04301">
    <property type="entry name" value="NAT_SF"/>
    <property type="match status" value="1"/>
</dbReference>
<dbReference type="InterPro" id="IPR000182">
    <property type="entry name" value="GNAT_dom"/>
</dbReference>
<name>A0A919PPE2_9ACTN</name>
<organism evidence="4 5">
    <name type="scientific">Dactylosporangium siamense</name>
    <dbReference type="NCBI Taxonomy" id="685454"/>
    <lineage>
        <taxon>Bacteria</taxon>
        <taxon>Bacillati</taxon>
        <taxon>Actinomycetota</taxon>
        <taxon>Actinomycetes</taxon>
        <taxon>Micromonosporales</taxon>
        <taxon>Micromonosporaceae</taxon>
        <taxon>Dactylosporangium</taxon>
    </lineage>
</organism>
<protein>
    <submittedName>
        <fullName evidence="4">Ribosomal-protein-alanine N-acetyltransferase</fullName>
    </submittedName>
</protein>
<sequence length="244" mass="26665">MNTLVITRVAERQWHALDDDLVVGRGDASPRPDGRLFLSVDAWHDDVFARLAEAMLATLPRPLHTVVDEADVDLRTRWVQAGLTTRRREWEYVMPSGGDGTVPTPGLTLLPAGTAELDPLRHLDRTIRAEIEATIGWDQMPAAVLSRPLDPTHYAVATELDDYVGLARLALLPRHTKIGLIAVRSDRRRRGIARALLAEILAATHARGVGTVSADVHEANTAAIALFEAAGAHRTGSNLELVIR</sequence>
<dbReference type="PROSITE" id="PS51186">
    <property type="entry name" value="GNAT"/>
    <property type="match status" value="1"/>
</dbReference>
<dbReference type="SUPFAM" id="SSF55729">
    <property type="entry name" value="Acyl-CoA N-acyltransferases (Nat)"/>
    <property type="match status" value="1"/>
</dbReference>
<feature type="domain" description="N-acetyltransferase" evidence="3">
    <location>
        <begin position="107"/>
        <end position="244"/>
    </location>
</feature>
<dbReference type="InterPro" id="IPR050832">
    <property type="entry name" value="Bact_Acetyltransf"/>
</dbReference>
<evidence type="ECO:0000256" key="2">
    <source>
        <dbReference type="ARBA" id="ARBA00023315"/>
    </source>
</evidence>